<protein>
    <submittedName>
        <fullName evidence="7">RING finger protein, host range</fullName>
    </submittedName>
</protein>
<sequence>MDDITNNLETLSLDDIFTNKFNFTELKNSSIFDQKDYTYIFDVENNLISYDTQCGNYTFLQFCNYIIIIDKSTLYINASKLCTNVNKLFCRWKQTILGKQSIDNIVTNELIDRDNLFIRIYKSKQTLEYYGIFVYPKLIYYITRWISVNYCNIILTMLFNYYNNLQYNIMIPPYSYYNVNIPHFIPIAILKQYNNNKDYSINMIFTAICEKNDMYQKLKYKNFNMINLFETKFNKFVDVECSICLEKVYDKSIDLKYFGILPICSHIFCFQCICTWKKNKNTCPICRKKINIIIKCKYL</sequence>
<reference evidence="7 8" key="1">
    <citation type="journal article" date="2017" name="Virus Genes">
        <title>Characterization of Eptesipoxvirus, a novel poxvirus from a microchiropteran bat.</title>
        <authorList>
            <person name="Tu S.L."/>
            <person name="Nakazawa Y."/>
            <person name="Gao J."/>
            <person name="Wilkins K."/>
            <person name="Gallardo-Romero N."/>
            <person name="Li Y."/>
            <person name="Emerson G.L."/>
            <person name="Carroll D.S."/>
            <person name="Upton C."/>
        </authorList>
    </citation>
    <scope>NUCLEOTIDE SEQUENCE [LARGE SCALE GENOMIC DNA]</scope>
    <source>
        <strain evidence="7 8">Washington</strain>
    </source>
</reference>
<dbReference type="PROSITE" id="PS00518">
    <property type="entry name" value="ZF_RING_1"/>
    <property type="match status" value="1"/>
</dbReference>
<dbReference type="EMBL" id="KY747497">
    <property type="protein sequence ID" value="ASK51360.1"/>
    <property type="molecule type" value="Genomic_DNA"/>
</dbReference>
<dbReference type="Proteomes" id="UP000217428">
    <property type="component" value="Segment"/>
</dbReference>
<dbReference type="Gene3D" id="3.30.40.10">
    <property type="entry name" value="Zinc/RING finger domain, C3HC4 (zinc finger)"/>
    <property type="match status" value="1"/>
</dbReference>
<evidence type="ECO:0000256" key="3">
    <source>
        <dbReference type="ARBA" id="ARBA00022833"/>
    </source>
</evidence>
<evidence type="ECO:0000313" key="8">
    <source>
        <dbReference type="Proteomes" id="UP000217428"/>
    </source>
</evidence>
<dbReference type="GO" id="GO:0008270">
    <property type="term" value="F:zinc ion binding"/>
    <property type="evidence" value="ECO:0007669"/>
    <property type="project" value="UniProtKB-KW"/>
</dbReference>
<keyword evidence="2 4" id="KW-0863">Zinc-finger</keyword>
<gene>
    <name evidence="7" type="ORF">EPTV-WA-159</name>
</gene>
<evidence type="ECO:0000259" key="6">
    <source>
        <dbReference type="PROSITE" id="PS51301"/>
    </source>
</evidence>
<dbReference type="PANTHER" id="PTHR45798">
    <property type="entry name" value="RING-H2 FINGER PROTEIN ATL61-RELATED-RELATED"/>
    <property type="match status" value="1"/>
</dbReference>
<dbReference type="Pfam" id="PF04383">
    <property type="entry name" value="KilA-N"/>
    <property type="match status" value="1"/>
</dbReference>
<organism evidence="7 8">
    <name type="scientific">Eptesipox virus</name>
    <dbReference type="NCBI Taxonomy" id="1329402"/>
    <lineage>
        <taxon>Viruses</taxon>
        <taxon>Varidnaviria</taxon>
        <taxon>Bamfordvirae</taxon>
        <taxon>Nucleocytoviricota</taxon>
        <taxon>Pokkesviricetes</taxon>
        <taxon>Chitovirales</taxon>
        <taxon>Poxviridae</taxon>
        <taxon>Chordopoxvirinae</taxon>
        <taxon>Vespertilionpoxvirus</taxon>
        <taxon>Vespertilionpoxvirus eptesipox</taxon>
    </lineage>
</organism>
<evidence type="ECO:0000256" key="4">
    <source>
        <dbReference type="PROSITE-ProRule" id="PRU00175"/>
    </source>
</evidence>
<accession>A0A220T6M0</accession>
<dbReference type="PROSITE" id="PS50089">
    <property type="entry name" value="ZF_RING_2"/>
    <property type="match status" value="1"/>
</dbReference>
<evidence type="ECO:0000256" key="2">
    <source>
        <dbReference type="ARBA" id="ARBA00022771"/>
    </source>
</evidence>
<evidence type="ECO:0000256" key="1">
    <source>
        <dbReference type="ARBA" id="ARBA00022723"/>
    </source>
</evidence>
<proteinExistence type="predicted"/>
<dbReference type="OrthoDB" id="16963at10239"/>
<dbReference type="InterPro" id="IPR052788">
    <property type="entry name" value="RING-type_E3_ligase_ATL"/>
</dbReference>
<dbReference type="SUPFAM" id="SSF57850">
    <property type="entry name" value="RING/U-box"/>
    <property type="match status" value="1"/>
</dbReference>
<dbReference type="InterPro" id="IPR013083">
    <property type="entry name" value="Znf_RING/FYVE/PHD"/>
</dbReference>
<dbReference type="PROSITE" id="PS51301">
    <property type="entry name" value="KILA_N"/>
    <property type="match status" value="1"/>
</dbReference>
<dbReference type="InterPro" id="IPR001841">
    <property type="entry name" value="Znf_RING"/>
</dbReference>
<dbReference type="SMART" id="SM00184">
    <property type="entry name" value="RING"/>
    <property type="match status" value="1"/>
</dbReference>
<dbReference type="Pfam" id="PF13639">
    <property type="entry name" value="zf-RING_2"/>
    <property type="match status" value="1"/>
</dbReference>
<evidence type="ECO:0000313" key="7">
    <source>
        <dbReference type="EMBL" id="ASK51360.1"/>
    </source>
</evidence>
<dbReference type="InterPro" id="IPR018004">
    <property type="entry name" value="KilA/APSES_HTH"/>
</dbReference>
<name>A0A220T6M0_9POXV</name>
<keyword evidence="8" id="KW-1185">Reference proteome</keyword>
<dbReference type="PANTHER" id="PTHR45798:SF97">
    <property type="entry name" value="ALCOHOL-SENSITIVE RING FINGER PROTEIN 1"/>
    <property type="match status" value="1"/>
</dbReference>
<keyword evidence="1" id="KW-0479">Metal-binding</keyword>
<keyword evidence="3" id="KW-0862">Zinc</keyword>
<feature type="domain" description="KilA-N" evidence="6">
    <location>
        <begin position="56"/>
        <end position="161"/>
    </location>
</feature>
<dbReference type="InterPro" id="IPR017880">
    <property type="entry name" value="KilA_N"/>
</dbReference>
<dbReference type="InterPro" id="IPR017907">
    <property type="entry name" value="Znf_RING_CS"/>
</dbReference>
<evidence type="ECO:0000259" key="5">
    <source>
        <dbReference type="PROSITE" id="PS50089"/>
    </source>
</evidence>
<feature type="domain" description="RING-type" evidence="5">
    <location>
        <begin position="241"/>
        <end position="287"/>
    </location>
</feature>